<reference evidence="2" key="1">
    <citation type="journal article" date="2015" name="Proc. Natl. Acad. Sci. U.S.A.">
        <title>Genome sequence of the Asian Tiger mosquito, Aedes albopictus, reveals insights into its biology, genetics, and evolution.</title>
        <authorList>
            <person name="Chen X.G."/>
            <person name="Jiang X."/>
            <person name="Gu J."/>
            <person name="Xu M."/>
            <person name="Wu Y."/>
            <person name="Deng Y."/>
            <person name="Zhang C."/>
            <person name="Bonizzoni M."/>
            <person name="Dermauw W."/>
            <person name="Vontas J."/>
            <person name="Armbruster P."/>
            <person name="Huang X."/>
            <person name="Yang Y."/>
            <person name="Zhang H."/>
            <person name="He W."/>
            <person name="Peng H."/>
            <person name="Liu Y."/>
            <person name="Wu K."/>
            <person name="Chen J."/>
            <person name="Lirakis M."/>
            <person name="Topalis P."/>
            <person name="Van Leeuwen T."/>
            <person name="Hall A.B."/>
            <person name="Jiang X."/>
            <person name="Thorpe C."/>
            <person name="Mueller R.L."/>
            <person name="Sun C."/>
            <person name="Waterhouse R.M."/>
            <person name="Yan G."/>
            <person name="Tu Z.J."/>
            <person name="Fang X."/>
            <person name="James A.A."/>
        </authorList>
    </citation>
    <scope>NUCLEOTIDE SEQUENCE [LARGE SCALE GENOMIC DNA]</scope>
    <source>
        <strain evidence="2">Foshan</strain>
    </source>
</reference>
<keyword evidence="2" id="KW-1185">Reference proteome</keyword>
<evidence type="ECO:0000313" key="1">
    <source>
        <dbReference type="EnsemblMetazoa" id="AALFPA23_013509.P19553"/>
    </source>
</evidence>
<dbReference type="EnsemblMetazoa" id="AALFPA23_013509.R19553">
    <property type="protein sequence ID" value="AALFPA23_013509.P19553"/>
    <property type="gene ID" value="AALFPA23_013509"/>
</dbReference>
<name>A0ABM1YZC2_AEDAL</name>
<dbReference type="RefSeq" id="XP_029723512.2">
    <property type="nucleotide sequence ID" value="XM_029867652.2"/>
</dbReference>
<organism evidence="1 2">
    <name type="scientific">Aedes albopictus</name>
    <name type="common">Asian tiger mosquito</name>
    <name type="synonym">Stegomyia albopicta</name>
    <dbReference type="NCBI Taxonomy" id="7160"/>
    <lineage>
        <taxon>Eukaryota</taxon>
        <taxon>Metazoa</taxon>
        <taxon>Ecdysozoa</taxon>
        <taxon>Arthropoda</taxon>
        <taxon>Hexapoda</taxon>
        <taxon>Insecta</taxon>
        <taxon>Pterygota</taxon>
        <taxon>Neoptera</taxon>
        <taxon>Endopterygota</taxon>
        <taxon>Diptera</taxon>
        <taxon>Nematocera</taxon>
        <taxon>Culicoidea</taxon>
        <taxon>Culicidae</taxon>
        <taxon>Culicinae</taxon>
        <taxon>Aedini</taxon>
        <taxon>Aedes</taxon>
        <taxon>Stegomyia</taxon>
    </lineage>
</organism>
<proteinExistence type="predicted"/>
<evidence type="ECO:0000313" key="2">
    <source>
        <dbReference type="Proteomes" id="UP000069940"/>
    </source>
</evidence>
<dbReference type="GeneID" id="115264192"/>
<reference evidence="1" key="2">
    <citation type="submission" date="2025-05" db="UniProtKB">
        <authorList>
            <consortium name="EnsemblMetazoa"/>
        </authorList>
    </citation>
    <scope>IDENTIFICATION</scope>
    <source>
        <strain evidence="1">Foshan</strain>
    </source>
</reference>
<dbReference type="Proteomes" id="UP000069940">
    <property type="component" value="Unassembled WGS sequence"/>
</dbReference>
<protein>
    <submittedName>
        <fullName evidence="1">Uncharacterized protein</fullName>
    </submittedName>
</protein>
<sequence>MENAGGEQVEHEISEYIAASDWKKVIDLGQVLPFNSRVKYLWVWPLQDDLERIQEALVRFGISRVLSIGCGTGLLEWLITAATGISVAGVEKDEQWWRSKYATRTYIPMVFAEAMTNVDESQGQQQTTWQAMMFCYFNNGAAFREYVKNFNGHYVIIAGPMEGRGVHTDPLPFGAKFPADQDWEVVHSIPVGSENLNQFVIYQKRSNKEAIYFS</sequence>
<dbReference type="InterPro" id="IPR029063">
    <property type="entry name" value="SAM-dependent_MTases_sf"/>
</dbReference>
<accession>A0ABM1YZC2</accession>
<dbReference type="SUPFAM" id="SSF53335">
    <property type="entry name" value="S-adenosyl-L-methionine-dependent methyltransferases"/>
    <property type="match status" value="1"/>
</dbReference>